<accession>A0ABX6KBG7</accession>
<evidence type="ECO:0000313" key="6">
    <source>
        <dbReference type="EMBL" id="QIR08033.1"/>
    </source>
</evidence>
<sequence>MQIKLNEHSVCFIFSTSLSFFDQITMNKNEIASQAMRQRILSTTLEIVGNEGLAALTATKLGKKAGISKGALYHHFDNLDAVKHAAVDELISMFLAVAEPANFDDFESYLEVTGDTLYLTMKCEPYAMKAMYSFTAQALFDDQFRASIQRFSQHGLAEYTRAIDYFYQGKIPQHQIDTAIRVVDAFFLGVGLQSYLLQGEDKFRQNWALFSQMLLKQLGEK</sequence>
<evidence type="ECO:0000259" key="5">
    <source>
        <dbReference type="PROSITE" id="PS50977"/>
    </source>
</evidence>
<dbReference type="RefSeq" id="WP_077481052.1">
    <property type="nucleotide sequence ID" value="NZ_CP050268.1"/>
</dbReference>
<feature type="DNA-binding region" description="H-T-H motif" evidence="4">
    <location>
        <begin position="57"/>
        <end position="76"/>
    </location>
</feature>
<keyword evidence="6" id="KW-0614">Plasmid</keyword>
<organism evidence="6 7">
    <name type="scientific">Salinivibrio costicola</name>
    <name type="common">Vibrio costicola</name>
    <dbReference type="NCBI Taxonomy" id="51367"/>
    <lineage>
        <taxon>Bacteria</taxon>
        <taxon>Pseudomonadati</taxon>
        <taxon>Pseudomonadota</taxon>
        <taxon>Gammaproteobacteria</taxon>
        <taxon>Vibrionales</taxon>
        <taxon>Vibrionaceae</taxon>
        <taxon>Salinivibrio</taxon>
    </lineage>
</organism>
<dbReference type="PANTHER" id="PTHR30055:SF234">
    <property type="entry name" value="HTH-TYPE TRANSCRIPTIONAL REGULATOR BETI"/>
    <property type="match status" value="1"/>
</dbReference>
<dbReference type="Pfam" id="PF00440">
    <property type="entry name" value="TetR_N"/>
    <property type="match status" value="1"/>
</dbReference>
<reference evidence="6 7" key="1">
    <citation type="submission" date="2020-03" db="EMBL/GenBank/DDBJ databases">
        <title>Genome mining reveals the biosynthetic pathways of PHA and ectoines of the halophilic strain Salinivibrio costicola M318 isolated from fermented shrimp paste.</title>
        <authorList>
            <person name="Doan T.V."/>
            <person name="Tran L.T."/>
            <person name="Trieu T.A."/>
            <person name="Nguyen Q.V."/>
            <person name="Quach T.N."/>
            <person name="Phi T.Q."/>
            <person name="Kumar S."/>
        </authorList>
    </citation>
    <scope>NUCLEOTIDE SEQUENCE [LARGE SCALE GENOMIC DNA]</scope>
    <source>
        <strain evidence="6 7">M318</strain>
        <plasmid evidence="6 7">pM138.1</plasmid>
    </source>
</reference>
<dbReference type="SUPFAM" id="SSF46689">
    <property type="entry name" value="Homeodomain-like"/>
    <property type="match status" value="1"/>
</dbReference>
<evidence type="ECO:0000256" key="2">
    <source>
        <dbReference type="ARBA" id="ARBA00023125"/>
    </source>
</evidence>
<gene>
    <name evidence="6" type="ORF">HBA18_16530</name>
</gene>
<dbReference type="PRINTS" id="PR00455">
    <property type="entry name" value="HTHTETR"/>
</dbReference>
<dbReference type="EMBL" id="CP050268">
    <property type="protein sequence ID" value="QIR08033.1"/>
    <property type="molecule type" value="Genomic_DNA"/>
</dbReference>
<evidence type="ECO:0000256" key="4">
    <source>
        <dbReference type="PROSITE-ProRule" id="PRU00335"/>
    </source>
</evidence>
<dbReference type="InterPro" id="IPR001647">
    <property type="entry name" value="HTH_TetR"/>
</dbReference>
<feature type="domain" description="HTH tetR-type" evidence="5">
    <location>
        <begin position="34"/>
        <end position="94"/>
    </location>
</feature>
<dbReference type="Proteomes" id="UP000501408">
    <property type="component" value="Plasmid pM138.1"/>
</dbReference>
<evidence type="ECO:0000313" key="7">
    <source>
        <dbReference type="Proteomes" id="UP000501408"/>
    </source>
</evidence>
<keyword evidence="2 4" id="KW-0238">DNA-binding</keyword>
<name>A0ABX6KBG7_SALCS</name>
<evidence type="ECO:0000256" key="3">
    <source>
        <dbReference type="ARBA" id="ARBA00023163"/>
    </source>
</evidence>
<dbReference type="InterPro" id="IPR050109">
    <property type="entry name" value="HTH-type_TetR-like_transc_reg"/>
</dbReference>
<dbReference type="PANTHER" id="PTHR30055">
    <property type="entry name" value="HTH-TYPE TRANSCRIPTIONAL REGULATOR RUTR"/>
    <property type="match status" value="1"/>
</dbReference>
<dbReference type="Gene3D" id="1.10.357.10">
    <property type="entry name" value="Tetracycline Repressor, domain 2"/>
    <property type="match status" value="1"/>
</dbReference>
<proteinExistence type="predicted"/>
<keyword evidence="3" id="KW-0804">Transcription</keyword>
<keyword evidence="1" id="KW-0805">Transcription regulation</keyword>
<evidence type="ECO:0000256" key="1">
    <source>
        <dbReference type="ARBA" id="ARBA00023015"/>
    </source>
</evidence>
<geneLocation type="plasmid" evidence="6 7">
    <name>pM138.1</name>
</geneLocation>
<protein>
    <submittedName>
        <fullName evidence="6">TetR/AcrR family transcriptional regulator</fullName>
    </submittedName>
</protein>
<dbReference type="PROSITE" id="PS50977">
    <property type="entry name" value="HTH_TETR_2"/>
    <property type="match status" value="1"/>
</dbReference>
<dbReference type="InterPro" id="IPR009057">
    <property type="entry name" value="Homeodomain-like_sf"/>
</dbReference>
<keyword evidence="7" id="KW-1185">Reference proteome</keyword>